<dbReference type="InterPro" id="IPR036649">
    <property type="entry name" value="Pyrophosphatase_sf"/>
</dbReference>
<dbReference type="Gene3D" id="3.90.80.10">
    <property type="entry name" value="Inorganic pyrophosphatase"/>
    <property type="match status" value="1"/>
</dbReference>
<dbReference type="GO" id="GO:0000287">
    <property type="term" value="F:magnesium ion binding"/>
    <property type="evidence" value="ECO:0007669"/>
    <property type="project" value="InterPro"/>
</dbReference>
<keyword evidence="7" id="KW-1185">Reference proteome</keyword>
<evidence type="ECO:0000256" key="1">
    <source>
        <dbReference type="ARBA" id="ARBA00001946"/>
    </source>
</evidence>
<evidence type="ECO:0000256" key="4">
    <source>
        <dbReference type="ARBA" id="ARBA00022801"/>
    </source>
</evidence>
<comment type="cofactor">
    <cofactor evidence="1">
        <name>Mg(2+)</name>
        <dbReference type="ChEBI" id="CHEBI:18420"/>
    </cofactor>
</comment>
<dbReference type="SUPFAM" id="SSF50324">
    <property type="entry name" value="Inorganic pyrophosphatase"/>
    <property type="match status" value="1"/>
</dbReference>
<dbReference type="HOGENOM" id="CLU_073198_2_1_6"/>
<dbReference type="PANTHER" id="PTHR10286">
    <property type="entry name" value="INORGANIC PYROPHOSPHATASE"/>
    <property type="match status" value="1"/>
</dbReference>
<proteinExistence type="predicted"/>
<sequence length="204" mass="22953">MSPSDEFSRWRPHPWHGLETGLHPPERVHAYIEITPFDLMKYEIDKTTGYLRVDRPQRSSSLPPALYGFIPRTYCGDQVASLCEGAEEGDGDPLDICVLSERPISRSEVILNARVVGGLQTIDHGQIDDKIIAVLEKDDFLDVAKDISDLPVILIERLRHYFATYKMIPGESSPVSIGQTYGCEHAFQVVTASMEDYAKKYSHS</sequence>
<organism evidence="6 7">
    <name type="scientific">Nitrosococcus halophilus (strain Nc4)</name>
    <dbReference type="NCBI Taxonomy" id="472759"/>
    <lineage>
        <taxon>Bacteria</taxon>
        <taxon>Pseudomonadati</taxon>
        <taxon>Pseudomonadota</taxon>
        <taxon>Gammaproteobacteria</taxon>
        <taxon>Chromatiales</taxon>
        <taxon>Chromatiaceae</taxon>
        <taxon>Nitrosococcus</taxon>
    </lineage>
</organism>
<dbReference type="Pfam" id="PF00719">
    <property type="entry name" value="Pyrophosphatase"/>
    <property type="match status" value="1"/>
</dbReference>
<keyword evidence="4 6" id="KW-0378">Hydrolase</keyword>
<dbReference type="AlphaFoldDB" id="D5C534"/>
<evidence type="ECO:0000256" key="2">
    <source>
        <dbReference type="ARBA" id="ARBA00012146"/>
    </source>
</evidence>
<evidence type="ECO:0000313" key="7">
    <source>
        <dbReference type="Proteomes" id="UP000001844"/>
    </source>
</evidence>
<gene>
    <name evidence="6" type="ordered locus">Nhal_2158</name>
</gene>
<keyword evidence="3" id="KW-0479">Metal-binding</keyword>
<dbReference type="GO" id="GO:0006796">
    <property type="term" value="P:phosphate-containing compound metabolic process"/>
    <property type="evidence" value="ECO:0007669"/>
    <property type="project" value="InterPro"/>
</dbReference>
<dbReference type="InterPro" id="IPR008162">
    <property type="entry name" value="Pyrophosphatase"/>
</dbReference>
<evidence type="ECO:0000256" key="5">
    <source>
        <dbReference type="ARBA" id="ARBA00022842"/>
    </source>
</evidence>
<dbReference type="STRING" id="472759.Nhal_2158"/>
<dbReference type="EMBL" id="CP001798">
    <property type="protein sequence ID" value="ADE15257.1"/>
    <property type="molecule type" value="Genomic_DNA"/>
</dbReference>
<accession>D5C534</accession>
<dbReference type="OrthoDB" id="5187599at2"/>
<dbReference type="GO" id="GO:0005737">
    <property type="term" value="C:cytoplasm"/>
    <property type="evidence" value="ECO:0007669"/>
    <property type="project" value="InterPro"/>
</dbReference>
<dbReference type="KEGG" id="nhl:Nhal_2158"/>
<dbReference type="eggNOG" id="COG0221">
    <property type="taxonomic scope" value="Bacteria"/>
</dbReference>
<evidence type="ECO:0000313" key="6">
    <source>
        <dbReference type="EMBL" id="ADE15257.1"/>
    </source>
</evidence>
<dbReference type="Proteomes" id="UP000001844">
    <property type="component" value="Chromosome"/>
</dbReference>
<protein>
    <recommendedName>
        <fullName evidence="2">inorganic diphosphatase</fullName>
        <ecNumber evidence="2">3.6.1.1</ecNumber>
    </recommendedName>
</protein>
<dbReference type="PROSITE" id="PS00387">
    <property type="entry name" value="PPASE"/>
    <property type="match status" value="1"/>
</dbReference>
<reference evidence="7" key="1">
    <citation type="submission" date="2010-04" db="EMBL/GenBank/DDBJ databases">
        <title>Complete genome sequence of Nitrosococcus halophilus Nc4, a salt-adapted, aerobic obligate ammonia-oxidizing sulfur purple bacterium.</title>
        <authorList>
            <consortium name="US DOE Joint Genome Institute"/>
            <person name="Campbell M.A."/>
            <person name="Malfatti S.A."/>
            <person name="Chain P.S.G."/>
            <person name="Heidelberg J.F."/>
            <person name="Ward B.B."/>
            <person name="Klotz M.G."/>
        </authorList>
    </citation>
    <scope>NUCLEOTIDE SEQUENCE [LARGE SCALE GENOMIC DNA]</scope>
    <source>
        <strain evidence="7">Nc4</strain>
    </source>
</reference>
<evidence type="ECO:0000256" key="3">
    <source>
        <dbReference type="ARBA" id="ARBA00022723"/>
    </source>
</evidence>
<dbReference type="EC" id="3.6.1.1" evidence="2"/>
<name>D5C534_NITHN</name>
<keyword evidence="5" id="KW-0460">Magnesium</keyword>
<dbReference type="GO" id="GO:0004427">
    <property type="term" value="F:inorganic diphosphate phosphatase activity"/>
    <property type="evidence" value="ECO:0007669"/>
    <property type="project" value="UniProtKB-EC"/>
</dbReference>
<dbReference type="NCBIfam" id="NF001886">
    <property type="entry name" value="PRK00642.1"/>
    <property type="match status" value="1"/>
</dbReference>
<dbReference type="RefSeq" id="WP_013033122.1">
    <property type="nucleotide sequence ID" value="NC_013960.1"/>
</dbReference>